<evidence type="ECO:0000259" key="5">
    <source>
        <dbReference type="Pfam" id="PF04083"/>
    </source>
</evidence>
<dbReference type="Proteomes" id="UP000594220">
    <property type="component" value="Unplaced"/>
</dbReference>
<dbReference type="GO" id="GO:0016042">
    <property type="term" value="P:lipid catabolic process"/>
    <property type="evidence" value="ECO:0007669"/>
    <property type="project" value="UniProtKB-KW"/>
</dbReference>
<proteinExistence type="inferred from homology"/>
<evidence type="ECO:0000313" key="7">
    <source>
        <dbReference type="Proteomes" id="UP000594220"/>
    </source>
</evidence>
<feature type="active site" description="Charge relay system" evidence="3">
    <location>
        <position position="376"/>
    </location>
</feature>
<protein>
    <recommendedName>
        <fullName evidence="2">Lipase</fullName>
    </recommendedName>
</protein>
<evidence type="ECO:0000313" key="6">
    <source>
        <dbReference type="Ensembl" id="ENSCPRP00005014234.1"/>
    </source>
</evidence>
<keyword evidence="2" id="KW-0378">Hydrolase</keyword>
<accession>A0A7M4FX49</accession>
<dbReference type="Ensembl" id="ENSCPRT00005016720.1">
    <property type="protein sequence ID" value="ENSCPRP00005014234.1"/>
    <property type="gene ID" value="ENSCPRG00005010010.1"/>
</dbReference>
<dbReference type="GeneTree" id="ENSGT00940000154696"/>
<feature type="active site" description="Nucleophile" evidence="3">
    <location>
        <position position="177"/>
    </location>
</feature>
<evidence type="ECO:0000256" key="2">
    <source>
        <dbReference type="PIRNR" id="PIRNR000862"/>
    </source>
</evidence>
<keyword evidence="2" id="KW-0442">Lipid degradation</keyword>
<feature type="compositionally biased region" description="Basic and acidic residues" evidence="4">
    <location>
        <begin position="1"/>
        <end position="13"/>
    </location>
</feature>
<feature type="region of interest" description="Disordered" evidence="4">
    <location>
        <begin position="1"/>
        <end position="24"/>
    </location>
</feature>
<dbReference type="InterPro" id="IPR006693">
    <property type="entry name" value="AB_hydrolase_lipase"/>
</dbReference>
<keyword evidence="2" id="KW-0443">Lipid metabolism</keyword>
<feature type="active site" description="Charge relay system" evidence="3">
    <location>
        <position position="347"/>
    </location>
</feature>
<dbReference type="InterPro" id="IPR025483">
    <property type="entry name" value="Lipase_euk"/>
</dbReference>
<dbReference type="FunFam" id="3.40.50.1820:FF:000012">
    <property type="entry name" value="Lipase"/>
    <property type="match status" value="1"/>
</dbReference>
<feature type="domain" description="Partial AB-hydrolase lipase" evidence="5">
    <location>
        <begin position="41"/>
        <end position="101"/>
    </location>
</feature>
<dbReference type="OMA" id="HLHFIWG"/>
<dbReference type="InterPro" id="IPR029058">
    <property type="entry name" value="AB_hydrolase_fold"/>
</dbReference>
<evidence type="ECO:0000256" key="4">
    <source>
        <dbReference type="SAM" id="MobiDB-lite"/>
    </source>
</evidence>
<sequence>PLETLGQKHEGSHHNKPVKTVDSSALCPQKQENPFIFFRQTEIISYRGYPAEEYNVETEDGYILTIQRIPHGKENENDTGPKPVVFLQHGLLADASNWITNMANNSLGFILADAGYDVWMGNSRGNTWSKQHKTLSVKQKEFWAFSYDEMAKYDLPAVINFIVQKTGQEQVYYVGHSQGTTIAFIAFSTMPQLARRIKLYFALAPVASPKHVKSPLAKLRLFSDTTIKILFGNKEFLPHTYFGEVISAEICSCPISEYVCSNVMFILTGFDPSNLNMSRVDVYAAHAPAGTSVQNMIHWKQSIQSGVLKAYDGGRKYNMAHYNQTIPLIYNVADMKVPTAVWSGENDWLATPTDVNFLLPEIRNLIYNKRIHNWNHLDFLWGLDAPELMYKEIINLMKKYP</sequence>
<keyword evidence="7" id="KW-1185">Reference proteome</keyword>
<dbReference type="PANTHER" id="PTHR11005">
    <property type="entry name" value="LYSOSOMAL ACID LIPASE-RELATED"/>
    <property type="match status" value="1"/>
</dbReference>
<dbReference type="AlphaFoldDB" id="A0A7M4FX49"/>
<gene>
    <name evidence="6" type="primary">LOC109312537</name>
</gene>
<reference evidence="6" key="1">
    <citation type="submission" date="2025-08" db="UniProtKB">
        <authorList>
            <consortium name="Ensembl"/>
        </authorList>
    </citation>
    <scope>IDENTIFICATION</scope>
</reference>
<reference evidence="6" key="2">
    <citation type="submission" date="2025-09" db="UniProtKB">
        <authorList>
            <consortium name="Ensembl"/>
        </authorList>
    </citation>
    <scope>IDENTIFICATION</scope>
</reference>
<dbReference type="Gene3D" id="3.40.50.1820">
    <property type="entry name" value="alpha/beta hydrolase"/>
    <property type="match status" value="1"/>
</dbReference>
<dbReference type="Pfam" id="PF04083">
    <property type="entry name" value="Abhydro_lipase"/>
    <property type="match status" value="1"/>
</dbReference>
<dbReference type="SUPFAM" id="SSF53474">
    <property type="entry name" value="alpha/beta-Hydrolases"/>
    <property type="match status" value="1"/>
</dbReference>
<organism evidence="6 7">
    <name type="scientific">Crocodylus porosus</name>
    <name type="common">Saltwater crocodile</name>
    <name type="synonym">Estuarine crocodile</name>
    <dbReference type="NCBI Taxonomy" id="8502"/>
    <lineage>
        <taxon>Eukaryota</taxon>
        <taxon>Metazoa</taxon>
        <taxon>Chordata</taxon>
        <taxon>Craniata</taxon>
        <taxon>Vertebrata</taxon>
        <taxon>Euteleostomi</taxon>
        <taxon>Archelosauria</taxon>
        <taxon>Archosauria</taxon>
        <taxon>Crocodylia</taxon>
        <taxon>Longirostres</taxon>
        <taxon>Crocodylidae</taxon>
        <taxon>Crocodylus</taxon>
    </lineage>
</organism>
<comment type="similarity">
    <text evidence="1 2">Belongs to the AB hydrolase superfamily. Lipase family.</text>
</comment>
<name>A0A7M4FX49_CROPO</name>
<evidence type="ECO:0000256" key="3">
    <source>
        <dbReference type="PIRSR" id="PIRSR000862-1"/>
    </source>
</evidence>
<evidence type="ECO:0000256" key="1">
    <source>
        <dbReference type="ARBA" id="ARBA00010701"/>
    </source>
</evidence>
<dbReference type="PIRSF" id="PIRSF000862">
    <property type="entry name" value="Steryl_ester_lip"/>
    <property type="match status" value="1"/>
</dbReference>
<dbReference type="GO" id="GO:0016788">
    <property type="term" value="F:hydrolase activity, acting on ester bonds"/>
    <property type="evidence" value="ECO:0007669"/>
    <property type="project" value="InterPro"/>
</dbReference>